<proteinExistence type="predicted"/>
<dbReference type="KEGG" id="upv:EJN92_18705"/>
<dbReference type="GO" id="GO:0005975">
    <property type="term" value="P:carbohydrate metabolic process"/>
    <property type="evidence" value="ECO:0007669"/>
    <property type="project" value="InterPro"/>
</dbReference>
<keyword evidence="1" id="KW-1133">Transmembrane helix</keyword>
<dbReference type="InterPro" id="IPR011330">
    <property type="entry name" value="Glyco_hydro/deAcase_b/a-brl"/>
</dbReference>
<keyword evidence="1" id="KW-0812">Transmembrane</keyword>
<dbReference type="Proteomes" id="UP000275663">
    <property type="component" value="Chromosome"/>
</dbReference>
<evidence type="ECO:0000313" key="3">
    <source>
        <dbReference type="Proteomes" id="UP000275663"/>
    </source>
</evidence>
<dbReference type="InterPro" id="IPR029062">
    <property type="entry name" value="Class_I_gatase-like"/>
</dbReference>
<evidence type="ECO:0000256" key="1">
    <source>
        <dbReference type="SAM" id="Phobius"/>
    </source>
</evidence>
<gene>
    <name evidence="2" type="ORF">EJN92_18705</name>
</gene>
<name>A0A3Q9BSY5_9BURK</name>
<protein>
    <recommendedName>
        <fullName evidence="4">NodB homology domain-containing protein</fullName>
    </recommendedName>
</protein>
<dbReference type="AlphaFoldDB" id="A0A3Q9BSY5"/>
<keyword evidence="3" id="KW-1185">Reference proteome</keyword>
<keyword evidence="1" id="KW-0472">Membrane</keyword>
<feature type="transmembrane region" description="Helical" evidence="1">
    <location>
        <begin position="12"/>
        <end position="29"/>
    </location>
</feature>
<dbReference type="SUPFAM" id="SSF88713">
    <property type="entry name" value="Glycoside hydrolase/deacetylase"/>
    <property type="match status" value="1"/>
</dbReference>
<dbReference type="EMBL" id="CP034464">
    <property type="protein sequence ID" value="AZP13842.1"/>
    <property type="molecule type" value="Genomic_DNA"/>
</dbReference>
<sequence length="620" mass="68871">MAAGSFLNALKALGLMLLFGLSIWLYQVWQRPATVPVKASIALLLPDEVKASDDLVAIWIDAAREEGILLDVIHTSEFLRPSTPWKKFPYQGLILPDKVAPKASAALSQGLINFTENGGKLFLSFDAATQNQQGAYYPNRAPLSKLVGVEYALYDQLHDRTITLGNVLGQTEDLLRLGVPPGKFIPYLKATADTSLQQPKVIAGYEYGPLSYSSFVTRGAYAGKRLLSSTSGDLVAGYREAGQGGVLFVNLPLGYLKGQTDGLLLHGFLQYFAAEIVGVPSLSAVPNGRGGLIFNWHVDSNAAVLPIEKIQQMGLLKQGPFSIHFTAGPDTREEGDGLGLNLSQNKTMQEWVKVFKQRGDALGNHGGWIHDYFGLNITDENESSFLPFLEKNHQSVSAANGSPVREYSAPLGVQPKWVTNWLESQGFVAYYFTGNSGMSATRSYREGRLLNQHIWSFPVLTFGDVASFEEAAKHDISEAEMAEWLLGFSDFTARNATVRMFYSHPPGILLYPKAVKQWFARTQALLDQGSFQWYSMTQIADFLNLRERTIWHIQRTSERESLVADHPENLKTLTWKFPKLRYAKPVLEQGQGSILEHADEWYFVAGEGRHITLLLKRKTS</sequence>
<evidence type="ECO:0008006" key="4">
    <source>
        <dbReference type="Google" id="ProtNLM"/>
    </source>
</evidence>
<dbReference type="SUPFAM" id="SSF52317">
    <property type="entry name" value="Class I glutamine amidotransferase-like"/>
    <property type="match status" value="1"/>
</dbReference>
<dbReference type="RefSeq" id="WP_126129211.1">
    <property type="nucleotide sequence ID" value="NZ_CP034464.1"/>
</dbReference>
<organism evidence="2 3">
    <name type="scientific">Undibacterium parvum</name>
    <dbReference type="NCBI Taxonomy" id="401471"/>
    <lineage>
        <taxon>Bacteria</taxon>
        <taxon>Pseudomonadati</taxon>
        <taxon>Pseudomonadota</taxon>
        <taxon>Betaproteobacteria</taxon>
        <taxon>Burkholderiales</taxon>
        <taxon>Oxalobacteraceae</taxon>
        <taxon>Undibacterium</taxon>
    </lineage>
</organism>
<reference evidence="2 3" key="1">
    <citation type="journal article" date="2011" name="Int. J. Syst. Evol. Microbiol.">
        <title>Description of Undibacterium oligocarboniphilum sp. nov., isolated from purified water, and Undibacterium pigrum strain CCUG 49012 as the type strain of Undibacterium parvum sp. nov., and emended descriptions of the genus Undibacterium and the species Undibacterium pigrum.</title>
        <authorList>
            <person name="Eder W."/>
            <person name="Wanner G."/>
            <person name="Ludwig W."/>
            <person name="Busse H.J."/>
            <person name="Ziemke-Kageler F."/>
            <person name="Lang E."/>
        </authorList>
    </citation>
    <scope>NUCLEOTIDE SEQUENCE [LARGE SCALE GENOMIC DNA]</scope>
    <source>
        <strain evidence="2 3">DSM 23061</strain>
    </source>
</reference>
<dbReference type="Gene3D" id="3.40.50.880">
    <property type="match status" value="1"/>
</dbReference>
<accession>A0A3Q9BSY5</accession>
<evidence type="ECO:0000313" key="2">
    <source>
        <dbReference type="EMBL" id="AZP13842.1"/>
    </source>
</evidence>